<dbReference type="Pfam" id="PF07686">
    <property type="entry name" value="V-set"/>
    <property type="match status" value="1"/>
</dbReference>
<name>A0AAV7KQQ8_PLEWA</name>
<keyword evidence="3" id="KW-1133">Transmembrane helix</keyword>
<dbReference type="InterPro" id="IPR036179">
    <property type="entry name" value="Ig-like_dom_sf"/>
</dbReference>
<keyword evidence="10" id="KW-1185">Reference proteome</keyword>
<dbReference type="InterPro" id="IPR051117">
    <property type="entry name" value="TRG_var/const_region"/>
</dbReference>
<comment type="subcellular location">
    <subcellularLocation>
        <location evidence="1">Membrane</location>
    </subcellularLocation>
</comment>
<dbReference type="EMBL" id="JANPWB010000016">
    <property type="protein sequence ID" value="KAJ1080500.1"/>
    <property type="molecule type" value="Genomic_DNA"/>
</dbReference>
<evidence type="ECO:0000313" key="9">
    <source>
        <dbReference type="EMBL" id="KAJ1080500.1"/>
    </source>
</evidence>
<dbReference type="Gene3D" id="2.60.40.10">
    <property type="entry name" value="Immunoglobulins"/>
    <property type="match status" value="1"/>
</dbReference>
<comment type="caution">
    <text evidence="9">The sequence shown here is derived from an EMBL/GenBank/DDBJ whole genome shotgun (WGS) entry which is preliminary data.</text>
</comment>
<dbReference type="InterPro" id="IPR013106">
    <property type="entry name" value="Ig_V-set"/>
</dbReference>
<keyword evidence="4" id="KW-0472">Membrane</keyword>
<keyword evidence="2" id="KW-0812">Transmembrane</keyword>
<evidence type="ECO:0000256" key="4">
    <source>
        <dbReference type="ARBA" id="ARBA00023136"/>
    </source>
</evidence>
<protein>
    <recommendedName>
        <fullName evidence="8">Immunoglobulin V-set domain-containing protein</fullName>
    </recommendedName>
</protein>
<evidence type="ECO:0000259" key="8">
    <source>
        <dbReference type="SMART" id="SM00406"/>
    </source>
</evidence>
<dbReference type="SUPFAM" id="SSF48726">
    <property type="entry name" value="Immunoglobulin"/>
    <property type="match status" value="1"/>
</dbReference>
<keyword evidence="5" id="KW-0675">Receptor</keyword>
<organism evidence="9 10">
    <name type="scientific">Pleurodeles waltl</name>
    <name type="common">Iberian ribbed newt</name>
    <dbReference type="NCBI Taxonomy" id="8319"/>
    <lineage>
        <taxon>Eukaryota</taxon>
        <taxon>Metazoa</taxon>
        <taxon>Chordata</taxon>
        <taxon>Craniata</taxon>
        <taxon>Vertebrata</taxon>
        <taxon>Euteleostomi</taxon>
        <taxon>Amphibia</taxon>
        <taxon>Batrachia</taxon>
        <taxon>Caudata</taxon>
        <taxon>Salamandroidea</taxon>
        <taxon>Salamandridae</taxon>
        <taxon>Pleurodelinae</taxon>
        <taxon>Pleurodeles</taxon>
    </lineage>
</organism>
<evidence type="ECO:0000313" key="10">
    <source>
        <dbReference type="Proteomes" id="UP001066276"/>
    </source>
</evidence>
<gene>
    <name evidence="9" type="ORF">NDU88_000699</name>
</gene>
<keyword evidence="6" id="KW-0393">Immunoglobulin domain</keyword>
<dbReference type="PANTHER" id="PTHR19256">
    <property type="entry name" value="T-CELL RECEPTOR GAMMA CHAIN"/>
    <property type="match status" value="1"/>
</dbReference>
<dbReference type="SMART" id="SM00406">
    <property type="entry name" value="IGv"/>
    <property type="match status" value="1"/>
</dbReference>
<feature type="signal peptide" evidence="7">
    <location>
        <begin position="1"/>
        <end position="33"/>
    </location>
</feature>
<dbReference type="Proteomes" id="UP001066276">
    <property type="component" value="Chromosome 12"/>
</dbReference>
<evidence type="ECO:0000256" key="3">
    <source>
        <dbReference type="ARBA" id="ARBA00022989"/>
    </source>
</evidence>
<evidence type="ECO:0000256" key="6">
    <source>
        <dbReference type="ARBA" id="ARBA00023319"/>
    </source>
</evidence>
<evidence type="ECO:0000256" key="5">
    <source>
        <dbReference type="ARBA" id="ARBA00023170"/>
    </source>
</evidence>
<reference evidence="9" key="1">
    <citation type="journal article" date="2022" name="bioRxiv">
        <title>Sequencing and chromosome-scale assembly of the giantPleurodeles waltlgenome.</title>
        <authorList>
            <person name="Brown T."/>
            <person name="Elewa A."/>
            <person name="Iarovenko S."/>
            <person name="Subramanian E."/>
            <person name="Araus A.J."/>
            <person name="Petzold A."/>
            <person name="Susuki M."/>
            <person name="Suzuki K.-i.T."/>
            <person name="Hayashi T."/>
            <person name="Toyoda A."/>
            <person name="Oliveira C."/>
            <person name="Osipova E."/>
            <person name="Leigh N.D."/>
            <person name="Simon A."/>
            <person name="Yun M.H."/>
        </authorList>
    </citation>
    <scope>NUCLEOTIDE SEQUENCE</scope>
    <source>
        <strain evidence="9">20211129_DDA</strain>
        <tissue evidence="9">Liver</tissue>
    </source>
</reference>
<proteinExistence type="predicted"/>
<evidence type="ECO:0000256" key="2">
    <source>
        <dbReference type="ARBA" id="ARBA00022692"/>
    </source>
</evidence>
<keyword evidence="7" id="KW-0732">Signal</keyword>
<dbReference type="PANTHER" id="PTHR19256:SF65">
    <property type="entry name" value="T CELL RECEPTOR GAMMA CONSTANT 1-RELATED"/>
    <property type="match status" value="1"/>
</dbReference>
<evidence type="ECO:0000256" key="7">
    <source>
        <dbReference type="SAM" id="SignalP"/>
    </source>
</evidence>
<dbReference type="GO" id="GO:0016020">
    <property type="term" value="C:membrane"/>
    <property type="evidence" value="ECO:0007669"/>
    <property type="project" value="UniProtKB-SubCell"/>
</dbReference>
<feature type="chain" id="PRO_5043552205" description="Immunoglobulin V-set domain-containing protein" evidence="7">
    <location>
        <begin position="34"/>
        <end position="147"/>
    </location>
</feature>
<evidence type="ECO:0000256" key="1">
    <source>
        <dbReference type="ARBA" id="ARBA00004370"/>
    </source>
</evidence>
<accession>A0AAV7KQQ8</accession>
<sequence length="147" mass="16470">MFKVQKGAAVTERMRLLQIQVFCVLVWTSYTQAQKPVISPTVEVSLGQRTTISCEVGVKDAYAVPFYRQIPGEAPEAILYHHYSWSDPQYGPGMSSAHFTAKVNSAGTGYQLIIKDVQITDAAHYYCAKWYTSVNGYHCDPEPDKNL</sequence>
<dbReference type="InterPro" id="IPR013783">
    <property type="entry name" value="Ig-like_fold"/>
</dbReference>
<feature type="domain" description="Immunoglobulin V-set" evidence="8">
    <location>
        <begin position="49"/>
        <end position="129"/>
    </location>
</feature>
<dbReference type="AlphaFoldDB" id="A0AAV7KQQ8"/>